<dbReference type="PROSITE" id="PS50011">
    <property type="entry name" value="PROTEIN_KINASE_DOM"/>
    <property type="match status" value="1"/>
</dbReference>
<name>A0A3S5CVY6_9PEZI</name>
<dbReference type="InterPro" id="IPR008271">
    <property type="entry name" value="Ser/Thr_kinase_AS"/>
</dbReference>
<dbReference type="PANTHER" id="PTHR11042:SF136">
    <property type="entry name" value="EIF-2-ALPHA KINASE GCN2"/>
    <property type="match status" value="1"/>
</dbReference>
<dbReference type="CDD" id="cd14014">
    <property type="entry name" value="STKc_PknB_like"/>
    <property type="match status" value="1"/>
</dbReference>
<dbReference type="InterPro" id="IPR050339">
    <property type="entry name" value="CC_SR_Kinase"/>
</dbReference>
<dbReference type="PROSITE" id="PS00108">
    <property type="entry name" value="PROTEIN_KINASE_ST"/>
    <property type="match status" value="1"/>
</dbReference>
<feature type="binding site" evidence="6">
    <location>
        <position position="248"/>
    </location>
    <ligand>
        <name>ATP</name>
        <dbReference type="ChEBI" id="CHEBI:30616"/>
    </ligand>
</feature>
<keyword evidence="2 6" id="KW-0547">Nucleotide-binding</keyword>
<evidence type="ECO:0000256" key="6">
    <source>
        <dbReference type="PROSITE-ProRule" id="PRU10141"/>
    </source>
</evidence>
<dbReference type="Proteomes" id="UP000289323">
    <property type="component" value="Unassembled WGS sequence"/>
</dbReference>
<evidence type="ECO:0000256" key="1">
    <source>
        <dbReference type="ARBA" id="ARBA00022679"/>
    </source>
</evidence>
<dbReference type="InterPro" id="IPR017441">
    <property type="entry name" value="Protein_kinase_ATP_BS"/>
</dbReference>
<dbReference type="EMBL" id="OUUZ01000001">
    <property type="protein sequence ID" value="SPQ19122.1"/>
    <property type="molecule type" value="Genomic_DNA"/>
</dbReference>
<sequence>MPIEETFYLFALLPRNPGARKIVKANPKYRRTVDGNDALCFKANHKSKFPGRLVSIGRLAPMNDVVLLDEGAQMQCSFSLVPSGELLLEDATTGHHTYLEWRDKNDKKRDQYSLQGDPRRRVIPLAPSGRIVLEIGTNIRFHFVWQVRLDQASVERIRSQLARFAQANLVPEQGMTLDVPRDPRLAPTAFEKRTKNTPEVPKEYDGQPLRQIHVYKELGRGAFGVVYKAVDLATGRLWAVKECKVPGKGEDWKAAFKREVEKLAVLKHPNIIRLEHHQGWSPGRPVQIFLPLYHGSVDSLLPRHHCDELPAAPASWIPTFIDNILSALDYMHGRGIIHRDLKPGNILYSGSHDRPKSFCISDLGLGVSEWSVDRHRIAGTVVYMAPETSRRGRTSAASDVYSFGIVLLELLGIYCHREGEPERYSVSAWRRKLRLLGAAARDAERYTDKPASRDDEVPEVQVAHSRLKSLVDCRAVPRALAAVLEENPGRRASAADARQPLKTTYSGAAPALAGRPREADRARERDVAPFAPPALRRRHTGGMTVRTDMTGRTGITRLTGMTGRPRVVRFDLPIRAR</sequence>
<evidence type="ECO:0000256" key="2">
    <source>
        <dbReference type="ARBA" id="ARBA00022741"/>
    </source>
</evidence>
<proteinExistence type="inferred from homology"/>
<evidence type="ECO:0000313" key="9">
    <source>
        <dbReference type="Proteomes" id="UP000289323"/>
    </source>
</evidence>
<dbReference type="InterPro" id="IPR000719">
    <property type="entry name" value="Prot_kinase_dom"/>
</dbReference>
<dbReference type="GO" id="GO:0004694">
    <property type="term" value="F:eukaryotic translation initiation factor 2alpha kinase activity"/>
    <property type="evidence" value="ECO:0007669"/>
    <property type="project" value="TreeGrafter"/>
</dbReference>
<dbReference type="PROSITE" id="PS00107">
    <property type="entry name" value="PROTEIN_KINASE_ATP"/>
    <property type="match status" value="1"/>
</dbReference>
<dbReference type="SUPFAM" id="SSF56112">
    <property type="entry name" value="Protein kinase-like (PK-like)"/>
    <property type="match status" value="1"/>
</dbReference>
<evidence type="ECO:0000256" key="4">
    <source>
        <dbReference type="ARBA" id="ARBA00022840"/>
    </source>
</evidence>
<evidence type="ECO:0000313" key="8">
    <source>
        <dbReference type="EMBL" id="SPQ19122.1"/>
    </source>
</evidence>
<protein>
    <submittedName>
        <fullName evidence="8">032b4532-578a-4261-afb0-e14e0ee75acf</fullName>
    </submittedName>
</protein>
<dbReference type="GO" id="GO:0005634">
    <property type="term" value="C:nucleus"/>
    <property type="evidence" value="ECO:0007669"/>
    <property type="project" value="TreeGrafter"/>
</dbReference>
<dbReference type="Pfam" id="PF00069">
    <property type="entry name" value="Pkinase"/>
    <property type="match status" value="1"/>
</dbReference>
<dbReference type="PANTHER" id="PTHR11042">
    <property type="entry name" value="EUKARYOTIC TRANSLATION INITIATION FACTOR 2-ALPHA KINASE EIF2-ALPHA KINASE -RELATED"/>
    <property type="match status" value="1"/>
</dbReference>
<keyword evidence="3" id="KW-0418">Kinase</keyword>
<dbReference type="GO" id="GO:0005524">
    <property type="term" value="F:ATP binding"/>
    <property type="evidence" value="ECO:0007669"/>
    <property type="project" value="UniProtKB-UniRule"/>
</dbReference>
<dbReference type="GO" id="GO:0005829">
    <property type="term" value="C:cytosol"/>
    <property type="evidence" value="ECO:0007669"/>
    <property type="project" value="TreeGrafter"/>
</dbReference>
<feature type="domain" description="Protein kinase" evidence="7">
    <location>
        <begin position="212"/>
        <end position="512"/>
    </location>
</feature>
<evidence type="ECO:0000259" key="7">
    <source>
        <dbReference type="PROSITE" id="PS50011"/>
    </source>
</evidence>
<dbReference type="SMART" id="SM00220">
    <property type="entry name" value="S_TKc"/>
    <property type="match status" value="1"/>
</dbReference>
<evidence type="ECO:0000256" key="3">
    <source>
        <dbReference type="ARBA" id="ARBA00022777"/>
    </source>
</evidence>
<keyword evidence="4 6" id="KW-0067">ATP-binding</keyword>
<keyword evidence="1" id="KW-0808">Transferase</keyword>
<comment type="similarity">
    <text evidence="5">Belongs to the protein kinase superfamily. Ser/Thr protein kinase family. GCN2 subfamily.</text>
</comment>
<dbReference type="Gene3D" id="1.10.510.10">
    <property type="entry name" value="Transferase(Phosphotransferase) domain 1"/>
    <property type="match status" value="1"/>
</dbReference>
<reference evidence="8 9" key="1">
    <citation type="submission" date="2018-04" db="EMBL/GenBank/DDBJ databases">
        <authorList>
            <person name="Huttner S."/>
            <person name="Dainat J."/>
        </authorList>
    </citation>
    <scope>NUCLEOTIDE SEQUENCE [LARGE SCALE GENOMIC DNA]</scope>
</reference>
<gene>
    <name evidence="8" type="ORF">TT172_LOCUS1541</name>
</gene>
<dbReference type="AlphaFoldDB" id="A0A3S5CVY6"/>
<accession>A0A3S5CVY6</accession>
<evidence type="ECO:0000256" key="5">
    <source>
        <dbReference type="ARBA" id="ARBA00037982"/>
    </source>
</evidence>
<dbReference type="InterPro" id="IPR011009">
    <property type="entry name" value="Kinase-like_dom_sf"/>
</dbReference>
<organism evidence="8 9">
    <name type="scientific">Thermothielavioides terrestris</name>
    <dbReference type="NCBI Taxonomy" id="2587410"/>
    <lineage>
        <taxon>Eukaryota</taxon>
        <taxon>Fungi</taxon>
        <taxon>Dikarya</taxon>
        <taxon>Ascomycota</taxon>
        <taxon>Pezizomycotina</taxon>
        <taxon>Sordariomycetes</taxon>
        <taxon>Sordariomycetidae</taxon>
        <taxon>Sordariales</taxon>
        <taxon>Chaetomiaceae</taxon>
        <taxon>Thermothielavioides</taxon>
    </lineage>
</organism>